<dbReference type="Pfam" id="PF14494">
    <property type="entry name" value="DUF4436"/>
    <property type="match status" value="1"/>
</dbReference>
<organism>
    <name type="scientific">Serpula lacrymans var. lacrymans (strain S7.9)</name>
    <name type="common">Dry rot fungus</name>
    <dbReference type="NCBI Taxonomy" id="578457"/>
    <lineage>
        <taxon>Eukaryota</taxon>
        <taxon>Fungi</taxon>
        <taxon>Dikarya</taxon>
        <taxon>Basidiomycota</taxon>
        <taxon>Agaricomycotina</taxon>
        <taxon>Agaricomycetes</taxon>
        <taxon>Agaricomycetidae</taxon>
        <taxon>Boletales</taxon>
        <taxon>Coniophorineae</taxon>
        <taxon>Serpulaceae</taxon>
        <taxon>Serpula</taxon>
    </lineage>
</organism>
<feature type="transmembrane region" description="Helical" evidence="2">
    <location>
        <begin position="49"/>
        <end position="72"/>
    </location>
</feature>
<dbReference type="HOGENOM" id="CLU_2185555_0_0_1"/>
<proteinExistence type="predicted"/>
<dbReference type="KEGG" id="sla:SERLADRAFT_468893"/>
<dbReference type="RefSeq" id="XP_007318938.1">
    <property type="nucleotide sequence ID" value="XM_007318876.1"/>
</dbReference>
<protein>
    <submittedName>
        <fullName evidence="3">Uncharacterized protein</fullName>
    </submittedName>
</protein>
<reference evidence="3" key="1">
    <citation type="submission" date="2011-04" db="EMBL/GenBank/DDBJ databases">
        <title>Evolution of plant cell wall degrading machinery underlies the functional diversity of forest fungi.</title>
        <authorList>
            <consortium name="US DOE Joint Genome Institute (JGI-PGF)"/>
            <person name="Eastwood D.C."/>
            <person name="Floudas D."/>
            <person name="Binder M."/>
            <person name="Majcherczyk A."/>
            <person name="Schneider P."/>
            <person name="Aerts A."/>
            <person name="Asiegbu F.O."/>
            <person name="Baker S.E."/>
            <person name="Barry K."/>
            <person name="Bendiksby M."/>
            <person name="Blumentritt M."/>
            <person name="Coutinho P.M."/>
            <person name="Cullen D."/>
            <person name="Cullen D."/>
            <person name="Gathman A."/>
            <person name="Goodell B."/>
            <person name="Henrissat B."/>
            <person name="Ihrmark K."/>
            <person name="Kauserud H."/>
            <person name="Kohler A."/>
            <person name="LaButti K."/>
            <person name="Lapidus A."/>
            <person name="Lavin J.L."/>
            <person name="Lee Y.-H."/>
            <person name="Lindquist E."/>
            <person name="Lilly W."/>
            <person name="Lucas S."/>
            <person name="Morin E."/>
            <person name="Murat C."/>
            <person name="Oguiza J.A."/>
            <person name="Park J."/>
            <person name="Pisabarro A.G."/>
            <person name="Riley R."/>
            <person name="Rosling A."/>
            <person name="Salamov A."/>
            <person name="Schmidt O."/>
            <person name="Schmutz J."/>
            <person name="Skrede I."/>
            <person name="Stenlid J."/>
            <person name="Wiebenga A."/>
            <person name="Xie X."/>
            <person name="Kues U."/>
            <person name="Hibbett D.S."/>
            <person name="Hoffmeister D."/>
            <person name="Hogberg N."/>
            <person name="Martin F."/>
            <person name="Grigoriev I.V."/>
            <person name="Watkinson S.C."/>
        </authorList>
    </citation>
    <scope>NUCLEOTIDE SEQUENCE</scope>
    <source>
        <strain evidence="3">S7.9</strain>
    </source>
</reference>
<gene>
    <name evidence="3" type="ORF">SERLADRAFT_468893</name>
</gene>
<evidence type="ECO:0000256" key="2">
    <source>
        <dbReference type="SAM" id="Phobius"/>
    </source>
</evidence>
<keyword evidence="2" id="KW-0812">Transmembrane</keyword>
<keyword evidence="2" id="KW-0472">Membrane</keyword>
<dbReference type="AlphaFoldDB" id="F8NVY5"/>
<name>F8NVY5_SERL9</name>
<dbReference type="InterPro" id="IPR027948">
    <property type="entry name" value="DUF4436"/>
</dbReference>
<sequence length="109" mass="12149">MMSLTVLWMTIIVLFRQKIDSGLLLGSTTILFALPQIRASMPDAPPFGAFIDIGGYFMNVCLVSVCTSVLLLTQLRYHYKPQAPPTSQSAPPRKMDSLEEYQLLPITTK</sequence>
<dbReference type="Proteomes" id="UP000008064">
    <property type="component" value="Unassembled WGS sequence"/>
</dbReference>
<evidence type="ECO:0000313" key="3">
    <source>
        <dbReference type="EMBL" id="EGO24919.1"/>
    </source>
</evidence>
<dbReference type="GeneID" id="18819496"/>
<dbReference type="OrthoDB" id="2923771at2759"/>
<dbReference type="EMBL" id="GL945434">
    <property type="protein sequence ID" value="EGO24919.1"/>
    <property type="molecule type" value="Genomic_DNA"/>
</dbReference>
<evidence type="ECO:0000256" key="1">
    <source>
        <dbReference type="SAM" id="MobiDB-lite"/>
    </source>
</evidence>
<feature type="region of interest" description="Disordered" evidence="1">
    <location>
        <begin position="81"/>
        <end position="109"/>
    </location>
</feature>
<accession>F8NVY5</accession>
<keyword evidence="2" id="KW-1133">Transmembrane helix</keyword>